<evidence type="ECO:0000256" key="1">
    <source>
        <dbReference type="SAM" id="SignalP"/>
    </source>
</evidence>
<dbReference type="PROSITE" id="PS51257">
    <property type="entry name" value="PROKAR_LIPOPROTEIN"/>
    <property type="match status" value="1"/>
</dbReference>
<accession>A0ABW5K358</accession>
<dbReference type="Proteomes" id="UP001597467">
    <property type="component" value="Unassembled WGS sequence"/>
</dbReference>
<dbReference type="InterPro" id="IPR008993">
    <property type="entry name" value="TIMP-like_OB-fold"/>
</dbReference>
<dbReference type="SUPFAM" id="SSF50242">
    <property type="entry name" value="TIMP-like"/>
    <property type="match status" value="1"/>
</dbReference>
<feature type="signal peptide" evidence="1">
    <location>
        <begin position="1"/>
        <end position="19"/>
    </location>
</feature>
<keyword evidence="3" id="KW-1185">Reference proteome</keyword>
<name>A0ABW5K358_9FLAO</name>
<evidence type="ECO:0000313" key="3">
    <source>
        <dbReference type="Proteomes" id="UP001597467"/>
    </source>
</evidence>
<gene>
    <name evidence="2" type="ORF">ACFSSB_07410</name>
</gene>
<keyword evidence="1" id="KW-0732">Signal</keyword>
<comment type="caution">
    <text evidence="2">The sequence shown here is derived from an EMBL/GenBank/DDBJ whole genome shotgun (WGS) entry which is preliminary data.</text>
</comment>
<organism evidence="2 3">
    <name type="scientific">Lacinutrix gracilariae</name>
    <dbReference type="NCBI Taxonomy" id="1747198"/>
    <lineage>
        <taxon>Bacteria</taxon>
        <taxon>Pseudomonadati</taxon>
        <taxon>Bacteroidota</taxon>
        <taxon>Flavobacteriia</taxon>
        <taxon>Flavobacteriales</taxon>
        <taxon>Flavobacteriaceae</taxon>
        <taxon>Lacinutrix</taxon>
    </lineage>
</organism>
<dbReference type="Gene3D" id="2.40.50.120">
    <property type="match status" value="1"/>
</dbReference>
<evidence type="ECO:0000313" key="2">
    <source>
        <dbReference type="EMBL" id="MFD2542140.1"/>
    </source>
</evidence>
<reference evidence="3" key="1">
    <citation type="journal article" date="2019" name="Int. J. Syst. Evol. Microbiol.">
        <title>The Global Catalogue of Microorganisms (GCM) 10K type strain sequencing project: providing services to taxonomists for standard genome sequencing and annotation.</title>
        <authorList>
            <consortium name="The Broad Institute Genomics Platform"/>
            <consortium name="The Broad Institute Genome Sequencing Center for Infectious Disease"/>
            <person name="Wu L."/>
            <person name="Ma J."/>
        </authorList>
    </citation>
    <scope>NUCLEOTIDE SEQUENCE [LARGE SCALE GENOMIC DNA]</scope>
    <source>
        <strain evidence="3">KCTC 42808</strain>
    </source>
</reference>
<dbReference type="RefSeq" id="WP_379902636.1">
    <property type="nucleotide sequence ID" value="NZ_JBHULM010000011.1"/>
</dbReference>
<evidence type="ECO:0008006" key="4">
    <source>
        <dbReference type="Google" id="ProtNLM"/>
    </source>
</evidence>
<proteinExistence type="predicted"/>
<sequence>MKLKIISLFTFLFAFTTYACSCSYGTVSSRLNGFENVFTAKIIQVLEYHDNTSRAKKVKVEVLENFNNQVNTNIIWFSKSLHGCPVPNPEKNSKWLFYIAEAQDGKLSVAACNPSVSFKNDNAPEELQKIRIVKGLMQTQEETLNFNNVLEINSAFFTPDYSRSKRYAFDDDYGLYVLNYQENTATLKSVETLKSLGASLDEKVLNYYNTKFKIQKYGRLKSNLKNADFKLTIVVWKTKA</sequence>
<protein>
    <recommendedName>
        <fullName evidence="4">Lipoprotein</fullName>
    </recommendedName>
</protein>
<dbReference type="EMBL" id="JBHULM010000011">
    <property type="protein sequence ID" value="MFD2542140.1"/>
    <property type="molecule type" value="Genomic_DNA"/>
</dbReference>
<feature type="chain" id="PRO_5047266587" description="Lipoprotein" evidence="1">
    <location>
        <begin position="20"/>
        <end position="240"/>
    </location>
</feature>